<protein>
    <submittedName>
        <fullName evidence="1">mRNA splicing protein</fullName>
    </submittedName>
</protein>
<proteinExistence type="predicted"/>
<evidence type="ECO:0000313" key="1">
    <source>
        <dbReference type="EMBL" id="KAK3721031.1"/>
    </source>
</evidence>
<keyword evidence="2" id="KW-1185">Reference proteome</keyword>
<organism evidence="1 2">
    <name type="scientific">Vermiconidia calcicola</name>
    <dbReference type="NCBI Taxonomy" id="1690605"/>
    <lineage>
        <taxon>Eukaryota</taxon>
        <taxon>Fungi</taxon>
        <taxon>Dikarya</taxon>
        <taxon>Ascomycota</taxon>
        <taxon>Pezizomycotina</taxon>
        <taxon>Dothideomycetes</taxon>
        <taxon>Dothideomycetidae</taxon>
        <taxon>Mycosphaerellales</taxon>
        <taxon>Extremaceae</taxon>
        <taxon>Vermiconidia</taxon>
    </lineage>
</organism>
<reference evidence="1" key="1">
    <citation type="submission" date="2023-07" db="EMBL/GenBank/DDBJ databases">
        <title>Black Yeasts Isolated from many extreme environments.</title>
        <authorList>
            <person name="Coleine C."/>
            <person name="Stajich J.E."/>
            <person name="Selbmann L."/>
        </authorList>
    </citation>
    <scope>NUCLEOTIDE SEQUENCE</scope>
    <source>
        <strain evidence="1">CCFEE 5714</strain>
    </source>
</reference>
<comment type="caution">
    <text evidence="1">The sequence shown here is derived from an EMBL/GenBank/DDBJ whole genome shotgun (WGS) entry which is preliminary data.</text>
</comment>
<dbReference type="Proteomes" id="UP001281147">
    <property type="component" value="Unassembled WGS sequence"/>
</dbReference>
<sequence>MERTAADGRGLQDVTITEKVAQFAEALKTANRHAREEVQQRQKMQQRLAEQREAANEEHLYRLAMRARAEQRARTEQQGQSLGKAAQATHMSTKKPESLISTYY</sequence>
<evidence type="ECO:0000313" key="2">
    <source>
        <dbReference type="Proteomes" id="UP001281147"/>
    </source>
</evidence>
<dbReference type="EMBL" id="JAUTXU010000019">
    <property type="protein sequence ID" value="KAK3721031.1"/>
    <property type="molecule type" value="Genomic_DNA"/>
</dbReference>
<gene>
    <name evidence="1" type="primary">PRP45_1</name>
    <name evidence="1" type="ORF">LTR37_003321</name>
</gene>
<accession>A0ACC3NQD6</accession>
<name>A0ACC3NQD6_9PEZI</name>